<protein>
    <recommendedName>
        <fullName evidence="4">YARHG domain-containing protein</fullName>
    </recommendedName>
</protein>
<feature type="signal peptide" evidence="1">
    <location>
        <begin position="1"/>
        <end position="23"/>
    </location>
</feature>
<dbReference type="EMBL" id="JBHRYJ010000001">
    <property type="protein sequence ID" value="MFC3675815.1"/>
    <property type="molecule type" value="Genomic_DNA"/>
</dbReference>
<keyword evidence="1" id="KW-0732">Signal</keyword>
<comment type="caution">
    <text evidence="2">The sequence shown here is derived from an EMBL/GenBank/DDBJ whole genome shotgun (WGS) entry which is preliminary data.</text>
</comment>
<proteinExistence type="predicted"/>
<gene>
    <name evidence="2" type="ORF">ACFOOQ_09695</name>
</gene>
<dbReference type="Proteomes" id="UP001595711">
    <property type="component" value="Unassembled WGS sequence"/>
</dbReference>
<name>A0ABV7VE74_9PROT</name>
<evidence type="ECO:0008006" key="4">
    <source>
        <dbReference type="Google" id="ProtNLM"/>
    </source>
</evidence>
<dbReference type="RefSeq" id="WP_379725096.1">
    <property type="nucleotide sequence ID" value="NZ_JBHRYJ010000001.1"/>
</dbReference>
<evidence type="ECO:0000313" key="2">
    <source>
        <dbReference type="EMBL" id="MFC3675815.1"/>
    </source>
</evidence>
<accession>A0ABV7VE74</accession>
<evidence type="ECO:0000256" key="1">
    <source>
        <dbReference type="SAM" id="SignalP"/>
    </source>
</evidence>
<keyword evidence="3" id="KW-1185">Reference proteome</keyword>
<feature type="chain" id="PRO_5045062029" description="YARHG domain-containing protein" evidence="1">
    <location>
        <begin position="24"/>
        <end position="346"/>
    </location>
</feature>
<organism evidence="2 3">
    <name type="scientific">Ferrovibrio xuzhouensis</name>
    <dbReference type="NCBI Taxonomy" id="1576914"/>
    <lineage>
        <taxon>Bacteria</taxon>
        <taxon>Pseudomonadati</taxon>
        <taxon>Pseudomonadota</taxon>
        <taxon>Alphaproteobacteria</taxon>
        <taxon>Rhodospirillales</taxon>
        <taxon>Rhodospirillaceae</taxon>
        <taxon>Ferrovibrio</taxon>
    </lineage>
</organism>
<sequence length="346" mass="37821">MLHLFRFGLIALAAAIMPAVCMAATAATPPVVPPVAPFATPPADAMAPRAAWAKCGNCRERVEWDRHIAGYQLVMLSAVTDGSQDRVAARDGHGVPAADRTAILRQRFELRRGGQIMLDIEDRWLDPAHDVDLRLPPPGTDVAGTGQPQVVLLGWSGEGSCCFTLHIIELGPEPRILAQVAARDGVPRLVQHDADPDFEIVVEDATYAGWSMVSPPALPRVVLKYDPQAGHYRFAAAEMRRPPPPISRLEAEAKLLQEGAAKAPDDGRVPPHLLRTMLRLIYAGNYPLARRFLDDAWNDRYGVKREAFLKDLMECRLPRSPYWVDIATMNGLTPVAPRADCAGAAD</sequence>
<reference evidence="3" key="1">
    <citation type="journal article" date="2019" name="Int. J. Syst. Evol. Microbiol.">
        <title>The Global Catalogue of Microorganisms (GCM) 10K type strain sequencing project: providing services to taxonomists for standard genome sequencing and annotation.</title>
        <authorList>
            <consortium name="The Broad Institute Genomics Platform"/>
            <consortium name="The Broad Institute Genome Sequencing Center for Infectious Disease"/>
            <person name="Wu L."/>
            <person name="Ma J."/>
        </authorList>
    </citation>
    <scope>NUCLEOTIDE SEQUENCE [LARGE SCALE GENOMIC DNA]</scope>
    <source>
        <strain evidence="3">KCTC 42182</strain>
    </source>
</reference>
<evidence type="ECO:0000313" key="3">
    <source>
        <dbReference type="Proteomes" id="UP001595711"/>
    </source>
</evidence>